<reference evidence="1 2" key="1">
    <citation type="submission" date="2021-06" db="EMBL/GenBank/DDBJ databases">
        <authorList>
            <person name="Kallberg Y."/>
            <person name="Tangrot J."/>
            <person name="Rosling A."/>
        </authorList>
    </citation>
    <scope>NUCLEOTIDE SEQUENCE [LARGE SCALE GENOMIC DNA]</scope>
    <source>
        <strain evidence="1 2">120-4 pot B 10/14</strain>
    </source>
</reference>
<sequence>RVRPGPLCQIVANSWDLMLSISFTTRLVYCTGLLPNIDEMLLFARAR</sequence>
<feature type="non-terminal residue" evidence="1">
    <location>
        <position position="1"/>
    </location>
</feature>
<evidence type="ECO:0000313" key="1">
    <source>
        <dbReference type="EMBL" id="CAG8846016.1"/>
    </source>
</evidence>
<proteinExistence type="predicted"/>
<protein>
    <submittedName>
        <fullName evidence="1">39990_t:CDS:1</fullName>
    </submittedName>
</protein>
<organism evidence="1 2">
    <name type="scientific">Gigaspora margarita</name>
    <dbReference type="NCBI Taxonomy" id="4874"/>
    <lineage>
        <taxon>Eukaryota</taxon>
        <taxon>Fungi</taxon>
        <taxon>Fungi incertae sedis</taxon>
        <taxon>Mucoromycota</taxon>
        <taxon>Glomeromycotina</taxon>
        <taxon>Glomeromycetes</taxon>
        <taxon>Diversisporales</taxon>
        <taxon>Gigasporaceae</taxon>
        <taxon>Gigaspora</taxon>
    </lineage>
</organism>
<dbReference type="Proteomes" id="UP000789901">
    <property type="component" value="Unassembled WGS sequence"/>
</dbReference>
<gene>
    <name evidence="1" type="ORF">GMARGA_LOCUS37953</name>
</gene>
<name>A0ABN7X2F9_GIGMA</name>
<evidence type="ECO:0000313" key="2">
    <source>
        <dbReference type="Proteomes" id="UP000789901"/>
    </source>
</evidence>
<keyword evidence="2" id="KW-1185">Reference proteome</keyword>
<accession>A0ABN7X2F9</accession>
<feature type="non-terminal residue" evidence="1">
    <location>
        <position position="47"/>
    </location>
</feature>
<dbReference type="EMBL" id="CAJVQB010081803">
    <property type="protein sequence ID" value="CAG8846016.1"/>
    <property type="molecule type" value="Genomic_DNA"/>
</dbReference>
<comment type="caution">
    <text evidence="1">The sequence shown here is derived from an EMBL/GenBank/DDBJ whole genome shotgun (WGS) entry which is preliminary data.</text>
</comment>